<organism evidence="2">
    <name type="scientific">Candidatus Kentrum sp. TUN</name>
    <dbReference type="NCBI Taxonomy" id="2126343"/>
    <lineage>
        <taxon>Bacteria</taxon>
        <taxon>Pseudomonadati</taxon>
        <taxon>Pseudomonadota</taxon>
        <taxon>Gammaproteobacteria</taxon>
        <taxon>Candidatus Kentrum</taxon>
    </lineage>
</organism>
<sequence>MTRDKNARTGYLLVIRYMVIPFLTALHAVVMKVLKAMLCGHLANYYLSPENMLTLRAKADRGWNPGTRTDSPKFLFFRYLQKICNWEP</sequence>
<keyword evidence="1" id="KW-0812">Transmembrane</keyword>
<protein>
    <submittedName>
        <fullName evidence="2">Uncharacterized protein</fullName>
    </submittedName>
</protein>
<evidence type="ECO:0000313" key="3">
    <source>
        <dbReference type="EMBL" id="VFK62120.1"/>
    </source>
</evidence>
<name>A0A450ZX21_9GAMM</name>
<evidence type="ECO:0000313" key="2">
    <source>
        <dbReference type="EMBL" id="VFK58362.1"/>
    </source>
</evidence>
<dbReference type="EMBL" id="CAADFV010000049">
    <property type="protein sequence ID" value="VFK58362.1"/>
    <property type="molecule type" value="Genomic_DNA"/>
</dbReference>
<feature type="transmembrane region" description="Helical" evidence="1">
    <location>
        <begin position="12"/>
        <end position="34"/>
    </location>
</feature>
<dbReference type="AlphaFoldDB" id="A0A450ZX21"/>
<gene>
    <name evidence="3" type="ORF">BECKTUN1418D_GA0071000_11684</name>
    <name evidence="2" type="ORF">BECKTUN1418E_GA0071001_10493</name>
</gene>
<accession>A0A450ZX21</accession>
<keyword evidence="1" id="KW-0472">Membrane</keyword>
<keyword evidence="1" id="KW-1133">Transmembrane helix</keyword>
<reference evidence="2" key="1">
    <citation type="submission" date="2019-02" db="EMBL/GenBank/DDBJ databases">
        <authorList>
            <person name="Gruber-Vodicka R. H."/>
            <person name="Seah K. B. B."/>
        </authorList>
    </citation>
    <scope>NUCLEOTIDE SEQUENCE</scope>
    <source>
        <strain evidence="3">BECK_BY1</strain>
        <strain evidence="2">BECK_BY2</strain>
    </source>
</reference>
<evidence type="ECO:0000256" key="1">
    <source>
        <dbReference type="SAM" id="Phobius"/>
    </source>
</evidence>
<proteinExistence type="predicted"/>
<dbReference type="EMBL" id="CAADFX010000168">
    <property type="protein sequence ID" value="VFK62120.1"/>
    <property type="molecule type" value="Genomic_DNA"/>
</dbReference>